<reference evidence="2" key="1">
    <citation type="submission" date="2022-11" db="UniProtKB">
        <authorList>
            <consortium name="WormBaseParasite"/>
        </authorList>
    </citation>
    <scope>IDENTIFICATION</scope>
</reference>
<evidence type="ECO:0000313" key="2">
    <source>
        <dbReference type="WBParaSite" id="nRc.2.0.1.t27357-RA"/>
    </source>
</evidence>
<protein>
    <submittedName>
        <fullName evidence="2">Uncharacterized protein</fullName>
    </submittedName>
</protein>
<dbReference type="Proteomes" id="UP000887565">
    <property type="component" value="Unplaced"/>
</dbReference>
<accession>A0A915JMN5</accession>
<keyword evidence="1" id="KW-1185">Reference proteome</keyword>
<name>A0A915JMN5_ROMCU</name>
<sequence>MERRVFGWVFVSIFNKGYCSRIFCYRTEKRNASLPE</sequence>
<proteinExistence type="predicted"/>
<dbReference type="AlphaFoldDB" id="A0A915JMN5"/>
<evidence type="ECO:0000313" key="1">
    <source>
        <dbReference type="Proteomes" id="UP000887565"/>
    </source>
</evidence>
<organism evidence="1 2">
    <name type="scientific">Romanomermis culicivorax</name>
    <name type="common">Nematode worm</name>
    <dbReference type="NCBI Taxonomy" id="13658"/>
    <lineage>
        <taxon>Eukaryota</taxon>
        <taxon>Metazoa</taxon>
        <taxon>Ecdysozoa</taxon>
        <taxon>Nematoda</taxon>
        <taxon>Enoplea</taxon>
        <taxon>Dorylaimia</taxon>
        <taxon>Mermithida</taxon>
        <taxon>Mermithoidea</taxon>
        <taxon>Mermithidae</taxon>
        <taxon>Romanomermis</taxon>
    </lineage>
</organism>
<dbReference type="WBParaSite" id="nRc.2.0.1.t27357-RA">
    <property type="protein sequence ID" value="nRc.2.0.1.t27357-RA"/>
    <property type="gene ID" value="nRc.2.0.1.g27357"/>
</dbReference>